<dbReference type="AlphaFoldDB" id="D2VYN4"/>
<dbReference type="EMBL" id="GG738911">
    <property type="protein sequence ID" value="EFC38087.1"/>
    <property type="molecule type" value="Genomic_DNA"/>
</dbReference>
<dbReference type="Proteomes" id="UP000006671">
    <property type="component" value="Unassembled WGS sequence"/>
</dbReference>
<protein>
    <submittedName>
        <fullName evidence="1">Predicted protein</fullName>
    </submittedName>
</protein>
<evidence type="ECO:0000313" key="1">
    <source>
        <dbReference type="EMBL" id="EFC38087.1"/>
    </source>
</evidence>
<organism evidence="2">
    <name type="scientific">Naegleria gruberi</name>
    <name type="common">Amoeba</name>
    <dbReference type="NCBI Taxonomy" id="5762"/>
    <lineage>
        <taxon>Eukaryota</taxon>
        <taxon>Discoba</taxon>
        <taxon>Heterolobosea</taxon>
        <taxon>Tetramitia</taxon>
        <taxon>Eutetramitia</taxon>
        <taxon>Vahlkampfiidae</taxon>
        <taxon>Naegleria</taxon>
    </lineage>
</organism>
<dbReference type="RefSeq" id="XP_002670831.1">
    <property type="nucleotide sequence ID" value="XM_002670785.1"/>
</dbReference>
<dbReference type="GeneID" id="8857982"/>
<name>D2VYN4_NAEGR</name>
<dbReference type="KEGG" id="ngr:NAEGRDRAFT_74182"/>
<dbReference type="OrthoDB" id="10503885at2759"/>
<reference evidence="1 2" key="1">
    <citation type="journal article" date="2010" name="Cell">
        <title>The genome of Naegleria gruberi illuminates early eukaryotic versatility.</title>
        <authorList>
            <person name="Fritz-Laylin L.K."/>
            <person name="Prochnik S.E."/>
            <person name="Ginger M.L."/>
            <person name="Dacks J.B."/>
            <person name="Carpenter M.L."/>
            <person name="Field M.C."/>
            <person name="Kuo A."/>
            <person name="Paredez A."/>
            <person name="Chapman J."/>
            <person name="Pham J."/>
            <person name="Shu S."/>
            <person name="Neupane R."/>
            <person name="Cipriano M."/>
            <person name="Mancuso J."/>
            <person name="Tu H."/>
            <person name="Salamov A."/>
            <person name="Lindquist E."/>
            <person name="Shapiro H."/>
            <person name="Lucas S."/>
            <person name="Grigoriev I.V."/>
            <person name="Cande W.Z."/>
            <person name="Fulton C."/>
            <person name="Rokhsar D.S."/>
            <person name="Dawson S.C."/>
        </authorList>
    </citation>
    <scope>NUCLEOTIDE SEQUENCE [LARGE SCALE GENOMIC DNA]</scope>
    <source>
        <strain evidence="1 2">NEG-M</strain>
    </source>
</reference>
<keyword evidence="2" id="KW-1185">Reference proteome</keyword>
<dbReference type="InParanoid" id="D2VYN4"/>
<gene>
    <name evidence="1" type="ORF">NAEGRDRAFT_74182</name>
</gene>
<dbReference type="VEuPathDB" id="AmoebaDB:NAEGRDRAFT_74182"/>
<proteinExistence type="predicted"/>
<sequence length="228" mass="25775">MSQSNNTTNYASPIIANLPRGWINFEGSIPNRTPLHSYGMYENYDHSELPAFPQDTNYNESLVKCGAISTTTPNNNNLTQLVDPNIPNVLKQLFSDQSFFGSKNGVCHYWLRDMIGPLDVYLPNNQFVLYPFYHDQQSCMTWFALCDLTVTDPTKIGSTEKPCVVSGLSGEDIEADEDFFPNVLRLTSFVLVADTIEEFVWREGIEAEISNPNGNLSTEAQNYLQEYQ</sequence>
<evidence type="ECO:0000313" key="2">
    <source>
        <dbReference type="Proteomes" id="UP000006671"/>
    </source>
</evidence>
<accession>D2VYN4</accession>